<evidence type="ECO:0000256" key="1">
    <source>
        <dbReference type="SAM" id="SignalP"/>
    </source>
</evidence>
<accession>A0A1G5W5V1</accession>
<dbReference type="AlphaFoldDB" id="A0A1G5W5V1"/>
<dbReference type="Proteomes" id="UP000199689">
    <property type="component" value="Unassembled WGS sequence"/>
</dbReference>
<proteinExistence type="predicted"/>
<dbReference type="OrthoDB" id="1634625at2"/>
<reference evidence="2 3" key="1">
    <citation type="submission" date="2016-10" db="EMBL/GenBank/DDBJ databases">
        <authorList>
            <person name="de Groot N.N."/>
        </authorList>
    </citation>
    <scope>NUCLEOTIDE SEQUENCE [LARGE SCALE GENOMIC DNA]</scope>
    <source>
        <strain evidence="2 3">DSM 15230</strain>
    </source>
</reference>
<dbReference type="GeneID" id="87756164"/>
<name>A0A1G5W5V1_9FIRM</name>
<gene>
    <name evidence="2" type="ORF">SAMN02910343_01147</name>
</gene>
<dbReference type="STRING" id="209880.SAMN02910343_01147"/>
<dbReference type="EMBL" id="FMXA01000014">
    <property type="protein sequence ID" value="SDA53460.1"/>
    <property type="molecule type" value="Genomic_DNA"/>
</dbReference>
<feature type="signal peptide" evidence="1">
    <location>
        <begin position="1"/>
        <end position="25"/>
    </location>
</feature>
<feature type="chain" id="PRO_5011528575" evidence="1">
    <location>
        <begin position="26"/>
        <end position="231"/>
    </location>
</feature>
<keyword evidence="1" id="KW-0732">Signal</keyword>
<evidence type="ECO:0000313" key="3">
    <source>
        <dbReference type="Proteomes" id="UP000199689"/>
    </source>
</evidence>
<keyword evidence="3" id="KW-1185">Reference proteome</keyword>
<sequence length="231" mass="25553">MNSRKWAVTLAALGMICMIPTAGMADNLFELPGIGSMKLPAGVTVAEGAQATLNAVNEGRSTSDYWNHKGLRNGNFYSLTYEAPPDYSYGWALSGEVGYPFMLEAGIFTDSNLSQVEQMDSIASWMNTYFKNQKAVFSESTPLKQVKAGKSHRWEGQVTLTENEKGITYKETWNVVLQINNAKIWLGIVCSDGSRPELGKALQGMISRRKQPKEIRLVPRVSRSVQSETDS</sequence>
<evidence type="ECO:0000313" key="2">
    <source>
        <dbReference type="EMBL" id="SDA53460.1"/>
    </source>
</evidence>
<protein>
    <submittedName>
        <fullName evidence="2">Uncharacterized protein</fullName>
    </submittedName>
</protein>
<organism evidence="2 3">
    <name type="scientific">Allisonella histaminiformans</name>
    <dbReference type="NCBI Taxonomy" id="209880"/>
    <lineage>
        <taxon>Bacteria</taxon>
        <taxon>Bacillati</taxon>
        <taxon>Bacillota</taxon>
        <taxon>Negativicutes</taxon>
        <taxon>Veillonellales</taxon>
        <taxon>Veillonellaceae</taxon>
        <taxon>Allisonella</taxon>
    </lineage>
</organism>
<dbReference type="RefSeq" id="WP_091364716.1">
    <property type="nucleotide sequence ID" value="NZ_FMXA01000014.1"/>
</dbReference>